<keyword evidence="2" id="KW-0418">Kinase</keyword>
<dbReference type="PROSITE" id="PS50011">
    <property type="entry name" value="PROTEIN_KINASE_DOM"/>
    <property type="match status" value="1"/>
</dbReference>
<dbReference type="Proteomes" id="UP001221757">
    <property type="component" value="Unassembled WGS sequence"/>
</dbReference>
<keyword evidence="2" id="KW-0808">Transferase</keyword>
<dbReference type="SUPFAM" id="SSF56112">
    <property type="entry name" value="Protein kinase-like (PK-like)"/>
    <property type="match status" value="1"/>
</dbReference>
<keyword evidence="3" id="KW-1185">Reference proteome</keyword>
<dbReference type="EMBL" id="JARKIE010000234">
    <property type="protein sequence ID" value="KAJ7663459.1"/>
    <property type="molecule type" value="Genomic_DNA"/>
</dbReference>
<dbReference type="Pfam" id="PF00069">
    <property type="entry name" value="Pkinase"/>
    <property type="match status" value="1"/>
</dbReference>
<gene>
    <name evidence="2" type="ORF">B0H17DRAFT_1211709</name>
</gene>
<sequence length="388" mass="44202">MPAHFYPAAPLPSHLEHWERLDMDNTTEHLVDEPWRHFEPYLASRGYTLCWRYYSRDKPETPVRERSFGYPVAEDPFRPRSREGFVHLYDMDENTMEQSTNQGCGIHQTTGWLTQCALKALHNSRARAEIDIITFLNSPKLRSCADNHTIPILDKIVTTDWTFIVMPYWPRSLQTCIPWEVDDYFNRLTQALEGLCFMHRHGIVHRDISVGNMLLNVHSGVPGVYSSFTRRNIALAYIDFGCAARFPAGSDPASWVGTGHWGTMDHSAPEVPRGDNRHSKHPYHLPPVDVYAVGSVLTRALSWEQLYCKTFGNPDGLPTAAHQVLEALVPEYRALLACMQDPDPTRRPTAHAALKQCSALRDALQPAIRFAPAGGYPDLRYLRHHSTF</sequence>
<dbReference type="SMART" id="SM00220">
    <property type="entry name" value="S_TKc"/>
    <property type="match status" value="1"/>
</dbReference>
<dbReference type="InterPro" id="IPR000719">
    <property type="entry name" value="Prot_kinase_dom"/>
</dbReference>
<reference evidence="2" key="1">
    <citation type="submission" date="2023-03" db="EMBL/GenBank/DDBJ databases">
        <title>Massive genome expansion in bonnet fungi (Mycena s.s.) driven by repeated elements and novel gene families across ecological guilds.</title>
        <authorList>
            <consortium name="Lawrence Berkeley National Laboratory"/>
            <person name="Harder C.B."/>
            <person name="Miyauchi S."/>
            <person name="Viragh M."/>
            <person name="Kuo A."/>
            <person name="Thoen E."/>
            <person name="Andreopoulos B."/>
            <person name="Lu D."/>
            <person name="Skrede I."/>
            <person name="Drula E."/>
            <person name="Henrissat B."/>
            <person name="Morin E."/>
            <person name="Kohler A."/>
            <person name="Barry K."/>
            <person name="LaButti K."/>
            <person name="Morin E."/>
            <person name="Salamov A."/>
            <person name="Lipzen A."/>
            <person name="Mereny Z."/>
            <person name="Hegedus B."/>
            <person name="Baldrian P."/>
            <person name="Stursova M."/>
            <person name="Weitz H."/>
            <person name="Taylor A."/>
            <person name="Grigoriev I.V."/>
            <person name="Nagy L.G."/>
            <person name="Martin F."/>
            <person name="Kauserud H."/>
        </authorList>
    </citation>
    <scope>NUCLEOTIDE SEQUENCE</scope>
    <source>
        <strain evidence="2">CBHHK067</strain>
    </source>
</reference>
<feature type="domain" description="Protein kinase" evidence="1">
    <location>
        <begin position="74"/>
        <end position="368"/>
    </location>
</feature>
<evidence type="ECO:0000313" key="2">
    <source>
        <dbReference type="EMBL" id="KAJ7663459.1"/>
    </source>
</evidence>
<dbReference type="GO" id="GO:0004674">
    <property type="term" value="F:protein serine/threonine kinase activity"/>
    <property type="evidence" value="ECO:0007669"/>
    <property type="project" value="TreeGrafter"/>
</dbReference>
<protein>
    <submittedName>
        <fullName evidence="2">Kinase-like domain-containing protein</fullName>
    </submittedName>
</protein>
<comment type="caution">
    <text evidence="2">The sequence shown here is derived from an EMBL/GenBank/DDBJ whole genome shotgun (WGS) entry which is preliminary data.</text>
</comment>
<dbReference type="InterPro" id="IPR008266">
    <property type="entry name" value="Tyr_kinase_AS"/>
</dbReference>
<dbReference type="AlphaFoldDB" id="A0AAD7G630"/>
<dbReference type="GO" id="GO:0005524">
    <property type="term" value="F:ATP binding"/>
    <property type="evidence" value="ECO:0007669"/>
    <property type="project" value="InterPro"/>
</dbReference>
<dbReference type="GO" id="GO:0005634">
    <property type="term" value="C:nucleus"/>
    <property type="evidence" value="ECO:0007669"/>
    <property type="project" value="TreeGrafter"/>
</dbReference>
<dbReference type="Gene3D" id="1.10.510.10">
    <property type="entry name" value="Transferase(Phosphotransferase) domain 1"/>
    <property type="match status" value="1"/>
</dbReference>
<evidence type="ECO:0000259" key="1">
    <source>
        <dbReference type="PROSITE" id="PS50011"/>
    </source>
</evidence>
<dbReference type="InterPro" id="IPR011009">
    <property type="entry name" value="Kinase-like_dom_sf"/>
</dbReference>
<dbReference type="PANTHER" id="PTHR44167">
    <property type="entry name" value="OVARIAN-SPECIFIC SERINE/THREONINE-PROTEIN KINASE LOK-RELATED"/>
    <property type="match status" value="1"/>
</dbReference>
<evidence type="ECO:0000313" key="3">
    <source>
        <dbReference type="Proteomes" id="UP001221757"/>
    </source>
</evidence>
<dbReference type="PANTHER" id="PTHR44167:SF24">
    <property type="entry name" value="SERINE_THREONINE-PROTEIN KINASE CHK2"/>
    <property type="match status" value="1"/>
</dbReference>
<dbReference type="GO" id="GO:0044773">
    <property type="term" value="P:mitotic DNA damage checkpoint signaling"/>
    <property type="evidence" value="ECO:0007669"/>
    <property type="project" value="TreeGrafter"/>
</dbReference>
<proteinExistence type="predicted"/>
<accession>A0AAD7G630</accession>
<organism evidence="2 3">
    <name type="scientific">Mycena rosella</name>
    <name type="common">Pink bonnet</name>
    <name type="synonym">Agaricus rosellus</name>
    <dbReference type="NCBI Taxonomy" id="1033263"/>
    <lineage>
        <taxon>Eukaryota</taxon>
        <taxon>Fungi</taxon>
        <taxon>Dikarya</taxon>
        <taxon>Basidiomycota</taxon>
        <taxon>Agaricomycotina</taxon>
        <taxon>Agaricomycetes</taxon>
        <taxon>Agaricomycetidae</taxon>
        <taxon>Agaricales</taxon>
        <taxon>Marasmiineae</taxon>
        <taxon>Mycenaceae</taxon>
        <taxon>Mycena</taxon>
    </lineage>
</organism>
<name>A0AAD7G630_MYCRO</name>
<dbReference type="PROSITE" id="PS00109">
    <property type="entry name" value="PROTEIN_KINASE_TYR"/>
    <property type="match status" value="1"/>
</dbReference>